<dbReference type="InterPro" id="IPR001810">
    <property type="entry name" value="F-box_dom"/>
</dbReference>
<evidence type="ECO:0008006" key="5">
    <source>
        <dbReference type="Google" id="ProtNLM"/>
    </source>
</evidence>
<dbReference type="PANTHER" id="PTHR31111">
    <property type="entry name" value="BNAA05G37150D PROTEIN-RELATED"/>
    <property type="match status" value="1"/>
</dbReference>
<sequence>MEKEKTIAQAKSSISQDILYEIFFRLPDKSFTRFKCVSKFCNSLVSFKVLAWTYPQKKFYTIKQKSMISNESNLIRPEERIDEKGSAHLIKELNSFPYHKIDYMEGLFCLWNSSQSLPPIIFNPSTRKVTYLPRQNLAEDEIHEYHIILGYDPEKKMHKILLMTYPHTYLMSSSRYWIFTLGTSESWREIKLTNLFVTPPLKGICIDGVIYFFVYHNRGRYFKMAAINLRAENFRIISLWNKYGRYYVANMFDYIHLIEVKGKLAIVDVKEGKARKIILRILQNSETEEWMDHIIVFPQLLSRDIAKENIYNTLNGEIVLMNSLIKPNWIFFYNFKKNSWREIEVLGFEEKVNIFGICSYIESLLPLGYI</sequence>
<dbReference type="PANTHER" id="PTHR31111:SF44">
    <property type="entry name" value="F-BOX DOMAIN-CONTAINING PROTEIN"/>
    <property type="match status" value="1"/>
</dbReference>
<dbReference type="SUPFAM" id="SSF81383">
    <property type="entry name" value="F-box domain"/>
    <property type="match status" value="1"/>
</dbReference>
<protein>
    <recommendedName>
        <fullName evidence="5">F-box domain-containing protein</fullName>
    </recommendedName>
</protein>
<dbReference type="Pfam" id="PF08268">
    <property type="entry name" value="FBA_3"/>
    <property type="match status" value="1"/>
</dbReference>
<dbReference type="Proteomes" id="UP001234989">
    <property type="component" value="Chromosome 5"/>
</dbReference>
<keyword evidence="4" id="KW-1185">Reference proteome</keyword>
<feature type="domain" description="F-box" evidence="1">
    <location>
        <begin position="13"/>
        <end position="46"/>
    </location>
</feature>
<feature type="domain" description="F-box associated beta-propeller type 3" evidence="2">
    <location>
        <begin position="94"/>
        <end position="353"/>
    </location>
</feature>
<dbReference type="Pfam" id="PF00646">
    <property type="entry name" value="F-box"/>
    <property type="match status" value="1"/>
</dbReference>
<gene>
    <name evidence="3" type="ORF">MTR67_021498</name>
</gene>
<reference evidence="3" key="1">
    <citation type="submission" date="2023-08" db="EMBL/GenBank/DDBJ databases">
        <title>A de novo genome assembly of Solanum verrucosum Schlechtendal, a Mexican diploid species geographically isolated from the other diploid A-genome species in potato relatives.</title>
        <authorList>
            <person name="Hosaka K."/>
        </authorList>
    </citation>
    <scope>NUCLEOTIDE SEQUENCE</scope>
    <source>
        <tissue evidence="3">Young leaves</tissue>
    </source>
</reference>
<dbReference type="InterPro" id="IPR013187">
    <property type="entry name" value="F-box-assoc_dom_typ3"/>
</dbReference>
<accession>A0AAF0QTK9</accession>
<evidence type="ECO:0000313" key="3">
    <source>
        <dbReference type="EMBL" id="WMV28113.1"/>
    </source>
</evidence>
<organism evidence="3 4">
    <name type="scientific">Solanum verrucosum</name>
    <dbReference type="NCBI Taxonomy" id="315347"/>
    <lineage>
        <taxon>Eukaryota</taxon>
        <taxon>Viridiplantae</taxon>
        <taxon>Streptophyta</taxon>
        <taxon>Embryophyta</taxon>
        <taxon>Tracheophyta</taxon>
        <taxon>Spermatophyta</taxon>
        <taxon>Magnoliopsida</taxon>
        <taxon>eudicotyledons</taxon>
        <taxon>Gunneridae</taxon>
        <taxon>Pentapetalae</taxon>
        <taxon>asterids</taxon>
        <taxon>lamiids</taxon>
        <taxon>Solanales</taxon>
        <taxon>Solanaceae</taxon>
        <taxon>Solanoideae</taxon>
        <taxon>Solaneae</taxon>
        <taxon>Solanum</taxon>
    </lineage>
</organism>
<evidence type="ECO:0000259" key="1">
    <source>
        <dbReference type="Pfam" id="PF00646"/>
    </source>
</evidence>
<evidence type="ECO:0000259" key="2">
    <source>
        <dbReference type="Pfam" id="PF08268"/>
    </source>
</evidence>
<dbReference type="AlphaFoldDB" id="A0AAF0QTK9"/>
<dbReference type="EMBL" id="CP133616">
    <property type="protein sequence ID" value="WMV28113.1"/>
    <property type="molecule type" value="Genomic_DNA"/>
</dbReference>
<name>A0AAF0QTK9_SOLVR</name>
<dbReference type="NCBIfam" id="TIGR01640">
    <property type="entry name" value="F_box_assoc_1"/>
    <property type="match status" value="1"/>
</dbReference>
<evidence type="ECO:0000313" key="4">
    <source>
        <dbReference type="Proteomes" id="UP001234989"/>
    </source>
</evidence>
<dbReference type="InterPro" id="IPR036047">
    <property type="entry name" value="F-box-like_dom_sf"/>
</dbReference>
<dbReference type="InterPro" id="IPR017451">
    <property type="entry name" value="F-box-assoc_interact_dom"/>
</dbReference>
<proteinExistence type="predicted"/>